<dbReference type="OrthoDB" id="9806902at2"/>
<dbReference type="RefSeq" id="WP_064064393.1">
    <property type="nucleotide sequence ID" value="NZ_LPZN01000035.1"/>
</dbReference>
<reference evidence="2 3" key="1">
    <citation type="submission" date="2018-06" db="EMBL/GenBank/DDBJ databases">
        <authorList>
            <consortium name="Pathogen Informatics"/>
            <person name="Doyle S."/>
        </authorList>
    </citation>
    <scope>NUCLEOTIDE SEQUENCE [LARGE SCALE GENOMIC DNA]</scope>
    <source>
        <strain evidence="2 3">NCTC13296</strain>
    </source>
</reference>
<dbReference type="Gene3D" id="3.40.50.1820">
    <property type="entry name" value="alpha/beta hydrolase"/>
    <property type="match status" value="2"/>
</dbReference>
<keyword evidence="3" id="KW-1185">Reference proteome</keyword>
<dbReference type="InterPro" id="IPR022742">
    <property type="entry name" value="Hydrolase_4"/>
</dbReference>
<dbReference type="Pfam" id="PF12146">
    <property type="entry name" value="Hydrolase_4"/>
    <property type="match status" value="1"/>
</dbReference>
<sequence length="224" mass="23541">MPLTFFPGSVGRVHWRCRTVDDARAGVVFAHGFGQHTGHYHRFASGLAAHGIAWWGLDLAGHGLSEGEPGSPGNVEFHAEDFGVLTGLAAESGLPLVAMGHSLGAATVLTALDADPSGGTRLAGVVLCGTPRTAALPETAEALRASGLPVLLVHGVDDRLAPIDPVREWASSVPRAQWCEYPDAGHDLLHEPVHRRVASDVAAFVGDLAGRIPRFPEKRPGPSR</sequence>
<dbReference type="PANTHER" id="PTHR11614">
    <property type="entry name" value="PHOSPHOLIPASE-RELATED"/>
    <property type="match status" value="1"/>
</dbReference>
<evidence type="ECO:0000313" key="2">
    <source>
        <dbReference type="EMBL" id="SUE17247.1"/>
    </source>
</evidence>
<name>A0A379M4K1_9NOCA</name>
<organism evidence="2 3">
    <name type="scientific">Rhodococcus gordoniae</name>
    <dbReference type="NCBI Taxonomy" id="223392"/>
    <lineage>
        <taxon>Bacteria</taxon>
        <taxon>Bacillati</taxon>
        <taxon>Actinomycetota</taxon>
        <taxon>Actinomycetes</taxon>
        <taxon>Mycobacteriales</taxon>
        <taxon>Nocardiaceae</taxon>
        <taxon>Rhodococcus</taxon>
    </lineage>
</organism>
<feature type="domain" description="Serine aminopeptidase S33" evidence="1">
    <location>
        <begin position="22"/>
        <end position="130"/>
    </location>
</feature>
<dbReference type="InterPro" id="IPR051044">
    <property type="entry name" value="MAG_DAG_Lipase"/>
</dbReference>
<dbReference type="Proteomes" id="UP000254569">
    <property type="component" value="Unassembled WGS sequence"/>
</dbReference>
<evidence type="ECO:0000313" key="3">
    <source>
        <dbReference type="Proteomes" id="UP000254569"/>
    </source>
</evidence>
<dbReference type="EMBL" id="UGVI01000001">
    <property type="protein sequence ID" value="SUE17247.1"/>
    <property type="molecule type" value="Genomic_DNA"/>
</dbReference>
<accession>A0A379M4K1</accession>
<dbReference type="AlphaFoldDB" id="A0A379M4K1"/>
<proteinExistence type="predicted"/>
<gene>
    <name evidence="2" type="ORF">NCTC13296_04147</name>
</gene>
<dbReference type="SUPFAM" id="SSF53474">
    <property type="entry name" value="alpha/beta-Hydrolases"/>
    <property type="match status" value="1"/>
</dbReference>
<protein>
    <submittedName>
        <fullName evidence="2">Lipase</fullName>
    </submittedName>
</protein>
<evidence type="ECO:0000259" key="1">
    <source>
        <dbReference type="Pfam" id="PF12146"/>
    </source>
</evidence>
<dbReference type="InterPro" id="IPR029058">
    <property type="entry name" value="AB_hydrolase_fold"/>
</dbReference>